<reference evidence="1" key="1">
    <citation type="submission" date="2021-03" db="EMBL/GenBank/DDBJ databases">
        <authorList>
            <consortium name="DOE Joint Genome Institute"/>
            <person name="Ahrendt S."/>
            <person name="Looney B.P."/>
            <person name="Miyauchi S."/>
            <person name="Morin E."/>
            <person name="Drula E."/>
            <person name="Courty P.E."/>
            <person name="Chicoki N."/>
            <person name="Fauchery L."/>
            <person name="Kohler A."/>
            <person name="Kuo A."/>
            <person name="Labutti K."/>
            <person name="Pangilinan J."/>
            <person name="Lipzen A."/>
            <person name="Riley R."/>
            <person name="Andreopoulos W."/>
            <person name="He G."/>
            <person name="Johnson J."/>
            <person name="Barry K.W."/>
            <person name="Grigoriev I.V."/>
            <person name="Nagy L."/>
            <person name="Hibbett D."/>
            <person name="Henrissat B."/>
            <person name="Matheny P.B."/>
            <person name="Labbe J."/>
            <person name="Martin F."/>
        </authorList>
    </citation>
    <scope>NUCLEOTIDE SEQUENCE</scope>
    <source>
        <strain evidence="1">HHB10654</strain>
    </source>
</reference>
<gene>
    <name evidence="1" type="ORF">BV25DRAFT_1831421</name>
</gene>
<name>A0ACB8SM45_9AGAM</name>
<proteinExistence type="predicted"/>
<protein>
    <submittedName>
        <fullName evidence="1">Uncharacterized protein</fullName>
    </submittedName>
</protein>
<keyword evidence="2" id="KW-1185">Reference proteome</keyword>
<evidence type="ECO:0000313" key="1">
    <source>
        <dbReference type="EMBL" id="KAI0057160.1"/>
    </source>
</evidence>
<comment type="caution">
    <text evidence="1">The sequence shown here is derived from an EMBL/GenBank/DDBJ whole genome shotgun (WGS) entry which is preliminary data.</text>
</comment>
<reference evidence="1" key="2">
    <citation type="journal article" date="2022" name="New Phytol.">
        <title>Evolutionary transition to the ectomycorrhizal habit in the genomes of a hyperdiverse lineage of mushroom-forming fungi.</title>
        <authorList>
            <person name="Looney B."/>
            <person name="Miyauchi S."/>
            <person name="Morin E."/>
            <person name="Drula E."/>
            <person name="Courty P.E."/>
            <person name="Kohler A."/>
            <person name="Kuo A."/>
            <person name="LaButti K."/>
            <person name="Pangilinan J."/>
            <person name="Lipzen A."/>
            <person name="Riley R."/>
            <person name="Andreopoulos W."/>
            <person name="He G."/>
            <person name="Johnson J."/>
            <person name="Nolan M."/>
            <person name="Tritt A."/>
            <person name="Barry K.W."/>
            <person name="Grigoriev I.V."/>
            <person name="Nagy L.G."/>
            <person name="Hibbett D."/>
            <person name="Henrissat B."/>
            <person name="Matheny P.B."/>
            <person name="Labbe J."/>
            <person name="Martin F.M."/>
        </authorList>
    </citation>
    <scope>NUCLEOTIDE SEQUENCE</scope>
    <source>
        <strain evidence="1">HHB10654</strain>
    </source>
</reference>
<evidence type="ECO:0000313" key="2">
    <source>
        <dbReference type="Proteomes" id="UP000814140"/>
    </source>
</evidence>
<dbReference type="Proteomes" id="UP000814140">
    <property type="component" value="Unassembled WGS sequence"/>
</dbReference>
<accession>A0ACB8SM45</accession>
<dbReference type="EMBL" id="MU277251">
    <property type="protein sequence ID" value="KAI0057160.1"/>
    <property type="molecule type" value="Genomic_DNA"/>
</dbReference>
<organism evidence="1 2">
    <name type="scientific">Artomyces pyxidatus</name>
    <dbReference type="NCBI Taxonomy" id="48021"/>
    <lineage>
        <taxon>Eukaryota</taxon>
        <taxon>Fungi</taxon>
        <taxon>Dikarya</taxon>
        <taxon>Basidiomycota</taxon>
        <taxon>Agaricomycotina</taxon>
        <taxon>Agaricomycetes</taxon>
        <taxon>Russulales</taxon>
        <taxon>Auriscalpiaceae</taxon>
        <taxon>Artomyces</taxon>
    </lineage>
</organism>
<sequence>MTSESFPCQCIVPCAPYSSTSTIDTLTANSFIGGLLNFCLVMVIASGKGIIIGYSIGTVLGYLLLIILDTLYEFNEKNGPSIREWWALVCGLLGAGPWLVRCAKFAGLRMLRELVELRGCQVRKAQRKIFCGGAHQFGFEPDIGVAEQGVFRC</sequence>